<name>A0A4Q9KBS4_9ACTN</name>
<dbReference type="RefSeq" id="WP_131169212.1">
    <property type="nucleotide sequence ID" value="NZ_SDMQ01000012.1"/>
</dbReference>
<dbReference type="Pfam" id="PF08327">
    <property type="entry name" value="AHSA1"/>
    <property type="match status" value="1"/>
</dbReference>
<evidence type="ECO:0000313" key="3">
    <source>
        <dbReference type="EMBL" id="TBT83367.1"/>
    </source>
</evidence>
<protein>
    <submittedName>
        <fullName evidence="3">SRPBCC domain-containing protein</fullName>
    </submittedName>
</protein>
<dbReference type="CDD" id="cd07814">
    <property type="entry name" value="SRPBCC_CalC_Aha1-like"/>
    <property type="match status" value="1"/>
</dbReference>
<dbReference type="EMBL" id="SDMQ01000012">
    <property type="protein sequence ID" value="TBT83367.1"/>
    <property type="molecule type" value="Genomic_DNA"/>
</dbReference>
<comment type="similarity">
    <text evidence="1">Belongs to the AHA1 family.</text>
</comment>
<keyword evidence="4" id="KW-1185">Reference proteome</keyword>
<dbReference type="SUPFAM" id="SSF55961">
    <property type="entry name" value="Bet v1-like"/>
    <property type="match status" value="1"/>
</dbReference>
<dbReference type="AlphaFoldDB" id="A0A4Q9KBS4"/>
<proteinExistence type="inferred from homology"/>
<dbReference type="OrthoDB" id="8117292at2"/>
<organism evidence="3 4">
    <name type="scientific">Propioniciclava sinopodophylli</name>
    <dbReference type="NCBI Taxonomy" id="1837344"/>
    <lineage>
        <taxon>Bacteria</taxon>
        <taxon>Bacillati</taxon>
        <taxon>Actinomycetota</taxon>
        <taxon>Actinomycetes</taxon>
        <taxon>Propionibacteriales</taxon>
        <taxon>Propionibacteriaceae</taxon>
        <taxon>Propioniciclava</taxon>
    </lineage>
</organism>
<feature type="domain" description="Activator of Hsp90 ATPase homologue 1/2-like C-terminal" evidence="2">
    <location>
        <begin position="13"/>
        <end position="135"/>
    </location>
</feature>
<dbReference type="InterPro" id="IPR023393">
    <property type="entry name" value="START-like_dom_sf"/>
</dbReference>
<evidence type="ECO:0000256" key="1">
    <source>
        <dbReference type="ARBA" id="ARBA00006817"/>
    </source>
</evidence>
<reference evidence="3 4" key="1">
    <citation type="submission" date="2019-01" db="EMBL/GenBank/DDBJ databases">
        <title>Lactibacter flavus gen. nov., sp. nov., a novel bacterium of the family Propionibacteriaceae isolated from raw milk and dairy products.</title>
        <authorList>
            <person name="Huptas C."/>
            <person name="Wenning M."/>
            <person name="Breitenwieser F."/>
            <person name="Doll E."/>
            <person name="Von Neubeck M."/>
            <person name="Busse H.-J."/>
            <person name="Scherer S."/>
        </authorList>
    </citation>
    <scope>NUCLEOTIDE SEQUENCE [LARGE SCALE GENOMIC DNA]</scope>
    <source>
        <strain evidence="3 4">KCTC 33808</strain>
    </source>
</reference>
<dbReference type="Gene3D" id="3.30.530.20">
    <property type="match status" value="1"/>
</dbReference>
<comment type="caution">
    <text evidence="3">The sequence shown here is derived from an EMBL/GenBank/DDBJ whole genome shotgun (WGS) entry which is preliminary data.</text>
</comment>
<evidence type="ECO:0000313" key="4">
    <source>
        <dbReference type="Proteomes" id="UP000292373"/>
    </source>
</evidence>
<sequence>MTTTIRIERSFDCRPGRVWDAWTKPDLLDRWFCPNPDLRVSSHADAREGGAYRVNMGGEYIVSGSYQRLEEPAVLECTWQWEHETLTTLLRVEFAQRGSGGTDLVLVHSDFTDAADAEATREGWELSLDRLAQLLAG</sequence>
<dbReference type="InterPro" id="IPR013538">
    <property type="entry name" value="ASHA1/2-like_C"/>
</dbReference>
<accession>A0A4Q9KBS4</accession>
<gene>
    <name evidence="3" type="ORF">ET989_11815</name>
</gene>
<evidence type="ECO:0000259" key="2">
    <source>
        <dbReference type="Pfam" id="PF08327"/>
    </source>
</evidence>
<dbReference type="Proteomes" id="UP000292373">
    <property type="component" value="Unassembled WGS sequence"/>
</dbReference>